<dbReference type="InterPro" id="IPR024087">
    <property type="entry name" value="Creatininase-like_sf"/>
</dbReference>
<sequence length="299" mass="33067">MRNVRSFVTALAMISVSAPTVEVQAQRTLTPEQRAERQRRTQEMLQMPRPIDGVNSVWIDELTWMEVRDEIASGKTTGIISTGGVEQNGPYVAGGKHNYVLEAMCEAIARQLGNALCTPVLKLVPEGDPENIRYPGTLSLRQETFQAVLEDVGNSLQSQGFTNIVFIGDSGGNQNGMASAAEGLNALWDGSASAHYIEEYYREDIWSCEYLKEQLGIFQQPDNCSATRDLYHDDVHYSTIIATIDPGRIRAEQRIKAGLYSINGVELGPVERTIEIGEKLVGYRTDITVRAIRRAIGSN</sequence>
<dbReference type="GO" id="GO:0046872">
    <property type="term" value="F:metal ion binding"/>
    <property type="evidence" value="ECO:0007669"/>
    <property type="project" value="UniProtKB-KW"/>
</dbReference>
<dbReference type="PANTHER" id="PTHR35005">
    <property type="entry name" value="3-DEHYDRO-SCYLLO-INOSOSE HYDROLASE"/>
    <property type="match status" value="1"/>
</dbReference>
<proteinExistence type="predicted"/>
<name>A0A382DYH5_9ZZZZ</name>
<protein>
    <recommendedName>
        <fullName evidence="6">Creatininase</fullName>
    </recommendedName>
</protein>
<evidence type="ECO:0000256" key="4">
    <source>
        <dbReference type="ARBA" id="ARBA00022833"/>
    </source>
</evidence>
<dbReference type="PANTHER" id="PTHR35005:SF1">
    <property type="entry name" value="2-AMINO-5-FORMYLAMINO-6-RIBOSYLAMINOPYRIMIDIN-4(3H)-ONE 5'-MONOPHOSPHATE DEFORMYLASE"/>
    <property type="match status" value="1"/>
</dbReference>
<dbReference type="GO" id="GO:0016811">
    <property type="term" value="F:hydrolase activity, acting on carbon-nitrogen (but not peptide) bonds, in linear amides"/>
    <property type="evidence" value="ECO:0007669"/>
    <property type="project" value="TreeGrafter"/>
</dbReference>
<dbReference type="EMBL" id="UINC01041658">
    <property type="protein sequence ID" value="SVB43229.1"/>
    <property type="molecule type" value="Genomic_DNA"/>
</dbReference>
<dbReference type="SUPFAM" id="SSF102215">
    <property type="entry name" value="Creatininase"/>
    <property type="match status" value="1"/>
</dbReference>
<dbReference type="AlphaFoldDB" id="A0A382DYH5"/>
<keyword evidence="2" id="KW-0479">Metal-binding</keyword>
<reference evidence="5" key="1">
    <citation type="submission" date="2018-05" db="EMBL/GenBank/DDBJ databases">
        <authorList>
            <person name="Lanie J.A."/>
            <person name="Ng W.-L."/>
            <person name="Kazmierczak K.M."/>
            <person name="Andrzejewski T.M."/>
            <person name="Davidsen T.M."/>
            <person name="Wayne K.J."/>
            <person name="Tettelin H."/>
            <person name="Glass J.I."/>
            <person name="Rusch D."/>
            <person name="Podicherti R."/>
            <person name="Tsui H.-C.T."/>
            <person name="Winkler M.E."/>
        </authorList>
    </citation>
    <scope>NUCLEOTIDE SEQUENCE</scope>
</reference>
<dbReference type="InterPro" id="IPR003785">
    <property type="entry name" value="Creatininase/forma_Hydrolase"/>
</dbReference>
<dbReference type="GO" id="GO:0009231">
    <property type="term" value="P:riboflavin biosynthetic process"/>
    <property type="evidence" value="ECO:0007669"/>
    <property type="project" value="TreeGrafter"/>
</dbReference>
<keyword evidence="4" id="KW-0862">Zinc</keyword>
<dbReference type="Gene3D" id="3.40.50.10310">
    <property type="entry name" value="Creatininase"/>
    <property type="match status" value="1"/>
</dbReference>
<gene>
    <name evidence="5" type="ORF">METZ01_LOCUS196083</name>
</gene>
<dbReference type="Pfam" id="PF02633">
    <property type="entry name" value="Creatininase"/>
    <property type="match status" value="1"/>
</dbReference>
<evidence type="ECO:0000256" key="2">
    <source>
        <dbReference type="ARBA" id="ARBA00022723"/>
    </source>
</evidence>
<organism evidence="5">
    <name type="scientific">marine metagenome</name>
    <dbReference type="NCBI Taxonomy" id="408172"/>
    <lineage>
        <taxon>unclassified sequences</taxon>
        <taxon>metagenomes</taxon>
        <taxon>ecological metagenomes</taxon>
    </lineage>
</organism>
<comment type="cofactor">
    <cofactor evidence="1">
        <name>Zn(2+)</name>
        <dbReference type="ChEBI" id="CHEBI:29105"/>
    </cofactor>
</comment>
<evidence type="ECO:0000256" key="1">
    <source>
        <dbReference type="ARBA" id="ARBA00001947"/>
    </source>
</evidence>
<evidence type="ECO:0000256" key="3">
    <source>
        <dbReference type="ARBA" id="ARBA00022801"/>
    </source>
</evidence>
<evidence type="ECO:0008006" key="6">
    <source>
        <dbReference type="Google" id="ProtNLM"/>
    </source>
</evidence>
<accession>A0A382DYH5</accession>
<keyword evidence="3" id="KW-0378">Hydrolase</keyword>
<evidence type="ECO:0000313" key="5">
    <source>
        <dbReference type="EMBL" id="SVB43229.1"/>
    </source>
</evidence>